<feature type="domain" description="Fimbrial-type adhesion" evidence="2">
    <location>
        <begin position="43"/>
        <end position="192"/>
    </location>
</feature>
<dbReference type="GO" id="GO:0043709">
    <property type="term" value="P:cell adhesion involved in single-species biofilm formation"/>
    <property type="evidence" value="ECO:0007669"/>
    <property type="project" value="TreeGrafter"/>
</dbReference>
<dbReference type="PANTHER" id="PTHR33420">
    <property type="entry name" value="FIMBRIAL SUBUNIT ELFA-RELATED"/>
    <property type="match status" value="1"/>
</dbReference>
<feature type="signal peptide" evidence="1">
    <location>
        <begin position="1"/>
        <end position="22"/>
    </location>
</feature>
<keyword evidence="1" id="KW-0732">Signal</keyword>
<dbReference type="Proteomes" id="UP000503580">
    <property type="component" value="Chromosome"/>
</dbReference>
<organism evidence="3 4">
    <name type="scientific">Kluyvera genomosp. 3</name>
    <dbReference type="NCBI Taxonomy" id="2774055"/>
    <lineage>
        <taxon>Bacteria</taxon>
        <taxon>Pseudomonadati</taxon>
        <taxon>Pseudomonadota</taxon>
        <taxon>Gammaproteobacteria</taxon>
        <taxon>Enterobacterales</taxon>
        <taxon>Enterobacteriaceae</taxon>
        <taxon>Kluyvera</taxon>
    </lineage>
</organism>
<dbReference type="KEGG" id="kgn:GY169_05425"/>
<dbReference type="InterPro" id="IPR036937">
    <property type="entry name" value="Adhesion_dom_fimbrial_sf"/>
</dbReference>
<dbReference type="InterPro" id="IPR000259">
    <property type="entry name" value="Adhesion_dom_fimbrial"/>
</dbReference>
<feature type="chain" id="PRO_5026227345" evidence="1">
    <location>
        <begin position="23"/>
        <end position="193"/>
    </location>
</feature>
<dbReference type="GO" id="GO:0009289">
    <property type="term" value="C:pilus"/>
    <property type="evidence" value="ECO:0007669"/>
    <property type="project" value="InterPro"/>
</dbReference>
<keyword evidence="4" id="KW-1185">Reference proteome</keyword>
<dbReference type="EMBL" id="CP050321">
    <property type="protein sequence ID" value="QIR26283.1"/>
    <property type="molecule type" value="Genomic_DNA"/>
</dbReference>
<protein>
    <submittedName>
        <fullName evidence="3">Fimbrial protein</fullName>
    </submittedName>
</protein>
<dbReference type="SUPFAM" id="SSF49401">
    <property type="entry name" value="Bacterial adhesins"/>
    <property type="match status" value="1"/>
</dbReference>
<proteinExistence type="predicted"/>
<dbReference type="InterPro" id="IPR008966">
    <property type="entry name" value="Adhesion_dom_sf"/>
</dbReference>
<dbReference type="Pfam" id="PF00419">
    <property type="entry name" value="Fimbrial"/>
    <property type="match status" value="1"/>
</dbReference>
<evidence type="ECO:0000256" key="1">
    <source>
        <dbReference type="SAM" id="SignalP"/>
    </source>
</evidence>
<dbReference type="RefSeq" id="WP_167575178.1">
    <property type="nucleotide sequence ID" value="NZ_CP050321.1"/>
</dbReference>
<sequence>MKTQFRIMASVIGLVVSGAVAAAGVTTNPGSTAGTQGTGGQVEFTGSITDVSCNVTSKSANQQVDLGKWAKSYFTGSGIETTKTAFHINVEDCPSSVTQVAVLFDGNKDKTDSSLLAINTGTGNATGIGIKLYEENQSKQVALGAVTDKHPVTAGTSGTGSADLTFYADYKSTGTAVTTGNANGVADFNMVYN</sequence>
<reference evidence="3 4" key="1">
    <citation type="submission" date="2020-02" db="EMBL/GenBank/DDBJ databases">
        <title>Whole genome PO2S7.</title>
        <authorList>
            <person name="Singha K.M."/>
        </authorList>
    </citation>
    <scope>NUCLEOTIDE SEQUENCE [LARGE SCALE GENOMIC DNA]</scope>
    <source>
        <strain evidence="3 4">PO2S7</strain>
    </source>
</reference>
<gene>
    <name evidence="3" type="ORF">GY169_05425</name>
</gene>
<evidence type="ECO:0000313" key="3">
    <source>
        <dbReference type="EMBL" id="QIR26283.1"/>
    </source>
</evidence>
<accession>A0A6G9RJ11</accession>
<dbReference type="Gene3D" id="2.60.40.1090">
    <property type="entry name" value="Fimbrial-type adhesion domain"/>
    <property type="match status" value="1"/>
</dbReference>
<evidence type="ECO:0000259" key="2">
    <source>
        <dbReference type="Pfam" id="PF00419"/>
    </source>
</evidence>
<evidence type="ECO:0000313" key="4">
    <source>
        <dbReference type="Proteomes" id="UP000503580"/>
    </source>
</evidence>
<dbReference type="AlphaFoldDB" id="A0A6G9RJ11"/>
<dbReference type="InterPro" id="IPR050263">
    <property type="entry name" value="Bact_Fimbrial_Adh_Pro"/>
</dbReference>
<dbReference type="PANTHER" id="PTHR33420:SF5">
    <property type="entry name" value="FIMBRIAL SUBUNIT"/>
    <property type="match status" value="1"/>
</dbReference>
<name>A0A6G9RJ11_9ENTR</name>